<protein>
    <submittedName>
        <fullName evidence="1">Uncharacterized protein</fullName>
    </submittedName>
</protein>
<evidence type="ECO:0000313" key="2">
    <source>
        <dbReference type="Proteomes" id="UP000559809"/>
    </source>
</evidence>
<dbReference type="AlphaFoldDB" id="A0A853G4I1"/>
<keyword evidence="2" id="KW-1185">Reference proteome</keyword>
<sequence>MPVHLKALLTAVIVSPKAPIRFVKLVSEMVHRISHAMVARGSWPVAA</sequence>
<dbReference type="RefSeq" id="WP_180154934.1">
    <property type="nucleotide sequence ID" value="NZ_JACCEM010000005.1"/>
</dbReference>
<organism evidence="1 2">
    <name type="scientific">Parapusillimonas granuli</name>
    <dbReference type="NCBI Taxonomy" id="380911"/>
    <lineage>
        <taxon>Bacteria</taxon>
        <taxon>Pseudomonadati</taxon>
        <taxon>Pseudomonadota</taxon>
        <taxon>Betaproteobacteria</taxon>
        <taxon>Burkholderiales</taxon>
        <taxon>Alcaligenaceae</taxon>
        <taxon>Parapusillimonas</taxon>
    </lineage>
</organism>
<comment type="caution">
    <text evidence="1">The sequence shown here is derived from an EMBL/GenBank/DDBJ whole genome shotgun (WGS) entry which is preliminary data.</text>
</comment>
<accession>A0A853G4I1</accession>
<dbReference type="EMBL" id="JACCEM010000005">
    <property type="protein sequence ID" value="NYT49631.1"/>
    <property type="molecule type" value="Genomic_DNA"/>
</dbReference>
<reference evidence="1 2" key="1">
    <citation type="submission" date="2020-07" db="EMBL/GenBank/DDBJ databases">
        <title>Taxonomic revisions and descriptions of new bacterial species based on genomic comparisons in the high-G+C-content subgroup of the family Alcaligenaceae.</title>
        <authorList>
            <person name="Szabo A."/>
            <person name="Felfoldi T."/>
        </authorList>
    </citation>
    <scope>NUCLEOTIDE SEQUENCE [LARGE SCALE GENOMIC DNA]</scope>
    <source>
        <strain evidence="1 2">LMG 24012</strain>
    </source>
</reference>
<gene>
    <name evidence="1" type="ORF">H0A72_09980</name>
</gene>
<proteinExistence type="predicted"/>
<evidence type="ECO:0000313" key="1">
    <source>
        <dbReference type="EMBL" id="NYT49631.1"/>
    </source>
</evidence>
<dbReference type="Proteomes" id="UP000559809">
    <property type="component" value="Unassembled WGS sequence"/>
</dbReference>
<name>A0A853G4I1_9BURK</name>